<gene>
    <name evidence="1" type="ORF">METZ01_LOCUS207029</name>
</gene>
<dbReference type="EMBL" id="UINC01046319">
    <property type="protein sequence ID" value="SVB54175.1"/>
    <property type="molecule type" value="Genomic_DNA"/>
</dbReference>
<organism evidence="1">
    <name type="scientific">marine metagenome</name>
    <dbReference type="NCBI Taxonomy" id="408172"/>
    <lineage>
        <taxon>unclassified sequences</taxon>
        <taxon>metagenomes</taxon>
        <taxon>ecological metagenomes</taxon>
    </lineage>
</organism>
<name>A0A382EUP3_9ZZZZ</name>
<accession>A0A382EUP3</accession>
<evidence type="ECO:0000313" key="1">
    <source>
        <dbReference type="EMBL" id="SVB54175.1"/>
    </source>
</evidence>
<sequence length="328" mass="37657">MNHHILKSKLLWIFLVAVCCLLSLVAYNKFTSTKLESAAGAHGFSIFWWEVQTVPLKWMHLLWEMYPGNAPTHSERYLIVQEYLQLSRKLEKESSRVENTLLAKGLTEPTNITKMIDEDLAELIFQKKILRNRAEEAVEAAVSEAATQNKLGLPFGILFPPTDFRLEEPPLILISSPRHKIIMEKSHLIKNDINFRDRFIIESKAESDGKTSALVDNLSGLGTYPAFVSDKYDLRYLMRTAAHEWLHNYWIFHPLGRNMWSSSDMYTLNETAANIAGNELGDQAFEFLGGDLSEYEYKYSKSETANPHLTRILRKTRTEAEKILENGD</sequence>
<proteinExistence type="predicted"/>
<feature type="non-terminal residue" evidence="1">
    <location>
        <position position="328"/>
    </location>
</feature>
<reference evidence="1" key="1">
    <citation type="submission" date="2018-05" db="EMBL/GenBank/DDBJ databases">
        <authorList>
            <person name="Lanie J.A."/>
            <person name="Ng W.-L."/>
            <person name="Kazmierczak K.M."/>
            <person name="Andrzejewski T.M."/>
            <person name="Davidsen T.M."/>
            <person name="Wayne K.J."/>
            <person name="Tettelin H."/>
            <person name="Glass J.I."/>
            <person name="Rusch D."/>
            <person name="Podicherti R."/>
            <person name="Tsui H.-C.T."/>
            <person name="Winkler M.E."/>
        </authorList>
    </citation>
    <scope>NUCLEOTIDE SEQUENCE</scope>
</reference>
<protein>
    <submittedName>
        <fullName evidence="1">Uncharacterized protein</fullName>
    </submittedName>
</protein>
<dbReference type="AlphaFoldDB" id="A0A382EUP3"/>